<evidence type="ECO:0000313" key="4">
    <source>
        <dbReference type="EMBL" id="KAL1512050.1"/>
    </source>
</evidence>
<evidence type="ECO:0000313" key="5">
    <source>
        <dbReference type="Proteomes" id="UP001515480"/>
    </source>
</evidence>
<protein>
    <recommendedName>
        <fullName evidence="3">SGNH hydrolase-type esterase domain-containing protein</fullName>
    </recommendedName>
</protein>
<feature type="region of interest" description="Disordered" evidence="1">
    <location>
        <begin position="629"/>
        <end position="660"/>
    </location>
</feature>
<evidence type="ECO:0000256" key="1">
    <source>
        <dbReference type="SAM" id="MobiDB-lite"/>
    </source>
</evidence>
<dbReference type="Pfam" id="PF13472">
    <property type="entry name" value="Lipase_GDSL_2"/>
    <property type="match status" value="1"/>
</dbReference>
<accession>A0AB34J5G9</accession>
<keyword evidence="2" id="KW-0732">Signal</keyword>
<dbReference type="InterPro" id="IPR013830">
    <property type="entry name" value="SGNH_hydro"/>
</dbReference>
<feature type="domain" description="SGNH hydrolase-type esterase" evidence="3">
    <location>
        <begin position="213"/>
        <end position="368"/>
    </location>
</feature>
<dbReference type="EMBL" id="JBGBPQ010000013">
    <property type="protein sequence ID" value="KAL1512050.1"/>
    <property type="molecule type" value="Genomic_DNA"/>
</dbReference>
<feature type="compositionally biased region" description="Acidic residues" evidence="1">
    <location>
        <begin position="650"/>
        <end position="660"/>
    </location>
</feature>
<evidence type="ECO:0000259" key="3">
    <source>
        <dbReference type="Pfam" id="PF13472"/>
    </source>
</evidence>
<keyword evidence="5" id="KW-1185">Reference proteome</keyword>
<feature type="compositionally biased region" description="Basic and acidic residues" evidence="1">
    <location>
        <begin position="637"/>
        <end position="646"/>
    </location>
</feature>
<feature type="compositionally biased region" description="Pro residues" evidence="1">
    <location>
        <begin position="506"/>
        <end position="585"/>
    </location>
</feature>
<dbReference type="InterPro" id="IPR036514">
    <property type="entry name" value="SGNH_hydro_sf"/>
</dbReference>
<evidence type="ECO:0000256" key="2">
    <source>
        <dbReference type="SAM" id="SignalP"/>
    </source>
</evidence>
<dbReference type="Gene3D" id="3.40.50.1110">
    <property type="entry name" value="SGNH hydrolase"/>
    <property type="match status" value="1"/>
</dbReference>
<dbReference type="InterPro" id="IPR003882">
    <property type="entry name" value="Pistil_extensin"/>
</dbReference>
<dbReference type="PRINTS" id="PR01218">
    <property type="entry name" value="PSTLEXTENSIN"/>
</dbReference>
<gene>
    <name evidence="4" type="ORF">AB1Y20_005324</name>
</gene>
<sequence length="660" mass="69799">MCLPLVVCALLALTLEVLPDDLLVQYSGYVRLFVDSQRARFDRKYGSLPMDRYGNAEMHSSGARVTWRTDAQRVTAYVEYRTEVNQGTCDESCAVDVDKRSCYMGGAAVACEAAEGCQGQCFSQCQVGLLVDGVRVAGACQLRGPAGADAAVYAGKQQFTLLEQRATAMHEFSLVMPWGGAVDFLGLILESDPPHAAPRLFPMVQQPRLRYVAYGDSITHGWCGLGDSYPERIAQMHASFEAINMGLRGLTATFGADAGHGQFLGMNGDLVTILLGADDFYAGGDPAAIAASIGAIVGGVRAEAPKAPVAVITPIVSAAADLEPLRAAIRATVRQMALSDARLYLVEGSVLLTHSFLFEGRHPTTRGMQQLAANLNAQLGFSRVQVALRGCTPPVLFLSGLTPHAPYLLYYGARAQIDAEMIAQHVFECDGTALMLRPEGKLRGLADRRGEATVTLAADRSCKSLAWELLDLRACAVSRLGSHAHFNATVYTPAAHFAFLAPHAPPPEPPPAAPPALPPCPPRAPPGPPPRRPAPPAPPPLPPRAPPFPPLPSPPLPSPPLPPSPPPHALPPPPPPPPPSPPPPVSQAAAVSVGVMLGSLLVACASAARLCHRQCARRDAALAPALRLKPSGHQRVSQHDDLHDAAAADGEAEDGDDFRI</sequence>
<name>A0AB34J5G9_PRYPA</name>
<organism evidence="4 5">
    <name type="scientific">Prymnesium parvum</name>
    <name type="common">Toxic golden alga</name>
    <dbReference type="NCBI Taxonomy" id="97485"/>
    <lineage>
        <taxon>Eukaryota</taxon>
        <taxon>Haptista</taxon>
        <taxon>Haptophyta</taxon>
        <taxon>Prymnesiophyceae</taxon>
        <taxon>Prymnesiales</taxon>
        <taxon>Prymnesiaceae</taxon>
        <taxon>Prymnesium</taxon>
    </lineage>
</organism>
<dbReference type="SUPFAM" id="SSF52266">
    <property type="entry name" value="SGNH hydrolase"/>
    <property type="match status" value="1"/>
</dbReference>
<reference evidence="4 5" key="1">
    <citation type="journal article" date="2024" name="Science">
        <title>Giant polyketide synthase enzymes in the biosynthesis of giant marine polyether toxins.</title>
        <authorList>
            <person name="Fallon T.R."/>
            <person name="Shende V.V."/>
            <person name="Wierzbicki I.H."/>
            <person name="Pendleton A.L."/>
            <person name="Watervoot N.F."/>
            <person name="Auber R.P."/>
            <person name="Gonzalez D.J."/>
            <person name="Wisecaver J.H."/>
            <person name="Moore B.S."/>
        </authorList>
    </citation>
    <scope>NUCLEOTIDE SEQUENCE [LARGE SCALE GENOMIC DNA]</scope>
    <source>
        <strain evidence="4 5">12B1</strain>
    </source>
</reference>
<feature type="region of interest" description="Disordered" evidence="1">
    <location>
        <begin position="506"/>
        <end position="587"/>
    </location>
</feature>
<dbReference type="AlphaFoldDB" id="A0AB34J5G9"/>
<dbReference type="Proteomes" id="UP001515480">
    <property type="component" value="Unassembled WGS sequence"/>
</dbReference>
<comment type="caution">
    <text evidence="4">The sequence shown here is derived from an EMBL/GenBank/DDBJ whole genome shotgun (WGS) entry which is preliminary data.</text>
</comment>
<feature type="signal peptide" evidence="2">
    <location>
        <begin position="1"/>
        <end position="19"/>
    </location>
</feature>
<proteinExistence type="predicted"/>
<feature type="chain" id="PRO_5044321504" description="SGNH hydrolase-type esterase domain-containing protein" evidence="2">
    <location>
        <begin position="20"/>
        <end position="660"/>
    </location>
</feature>